<evidence type="ECO:0000256" key="1">
    <source>
        <dbReference type="SAM" id="SignalP"/>
    </source>
</evidence>
<dbReference type="AlphaFoldDB" id="A0A377TJV7"/>
<dbReference type="EMBL" id="UGKQ01000007">
    <property type="protein sequence ID" value="STS79922.1"/>
    <property type="molecule type" value="Genomic_DNA"/>
</dbReference>
<name>A0A377TJV7_KLEPN</name>
<reference evidence="2 3" key="1">
    <citation type="submission" date="2018-06" db="EMBL/GenBank/DDBJ databases">
        <authorList>
            <consortium name="Pathogen Informatics"/>
            <person name="Doyle S."/>
        </authorList>
    </citation>
    <scope>NUCLEOTIDE SEQUENCE [LARGE SCALE GENOMIC DNA]</scope>
    <source>
        <strain evidence="2 3">NCTC9140</strain>
    </source>
</reference>
<feature type="chain" id="PRO_5016837949" evidence="1">
    <location>
        <begin position="21"/>
        <end position="486"/>
    </location>
</feature>
<evidence type="ECO:0000313" key="2">
    <source>
        <dbReference type="EMBL" id="STS79922.1"/>
    </source>
</evidence>
<evidence type="ECO:0000313" key="3">
    <source>
        <dbReference type="Proteomes" id="UP000254938"/>
    </source>
</evidence>
<dbReference type="Proteomes" id="UP000254938">
    <property type="component" value="Unassembled WGS sequence"/>
</dbReference>
<gene>
    <name evidence="2" type="ORF">NCTC9140_01616</name>
</gene>
<organism evidence="2 3">
    <name type="scientific">Klebsiella pneumoniae</name>
    <dbReference type="NCBI Taxonomy" id="573"/>
    <lineage>
        <taxon>Bacteria</taxon>
        <taxon>Pseudomonadati</taxon>
        <taxon>Pseudomonadota</taxon>
        <taxon>Gammaproteobacteria</taxon>
        <taxon>Enterobacterales</taxon>
        <taxon>Enterobacteriaceae</taxon>
        <taxon>Klebsiella/Raoultella group</taxon>
        <taxon>Klebsiella</taxon>
        <taxon>Klebsiella pneumoniae complex</taxon>
    </lineage>
</organism>
<proteinExistence type="predicted"/>
<sequence>MKFVKIMIIASAFYLTYAHAREIHQAVDEPAAPYNLRWGMSYDEARNTPLYSLEVSDINYAGKDPDLIISTLTPQEVGALKYQEMKLYFDKNKGLKSVFVSADVDSSQQAYKVDDGREALALYNEEVKVLDREYGPATIKEEFIAEKGKFYQSLSACIAKQQEWYNKRLDLNKITNCSTWQRTYKKGRVTVCYTSNRDKFPNIIFINKLKDLTVRIYKIFFRIIAMVIMVMILSDCRQSYYIARNTGRNIMTLSDHQRAKSALNANDLNAAQGYLTGEKYNNRYRPVSGEESWGSLQYRAAKIVANAAANGQKVRDDALYLAYISLFEAEEGVPEHPDIMLGYMHKAMALLLANPQLLDKIDSKNVSTLPSQFTLERYAVWQYLYDGGEIDWTKKTPEGEGYTIAGESYQTWNIKLKKAIWNRGDAFLTNIGKQQFIHDAIDYSQFPVIACTARRKGWHLTLPADYREQNFRGGGRFDWASCRAVE</sequence>
<keyword evidence="1" id="KW-0732">Signal</keyword>
<accession>A0A377TJV7</accession>
<feature type="signal peptide" evidence="1">
    <location>
        <begin position="1"/>
        <end position="20"/>
    </location>
</feature>
<protein>
    <submittedName>
        <fullName evidence="2">AscBF operon repressor</fullName>
    </submittedName>
</protein>